<dbReference type="InterPro" id="IPR015421">
    <property type="entry name" value="PyrdxlP-dep_Trfase_major"/>
</dbReference>
<dbReference type="NCBIfam" id="TIGR03538">
    <property type="entry name" value="DapC_gpp"/>
    <property type="match status" value="1"/>
</dbReference>
<accession>A0A7V7GRP5</accession>
<dbReference type="Gene3D" id="3.90.1150.10">
    <property type="entry name" value="Aspartate Aminotransferase, domain 1"/>
    <property type="match status" value="1"/>
</dbReference>
<evidence type="ECO:0000256" key="2">
    <source>
        <dbReference type="ARBA" id="ARBA00022576"/>
    </source>
</evidence>
<dbReference type="RefSeq" id="WP_149333380.1">
    <property type="nucleotide sequence ID" value="NZ_QOVF01000005.1"/>
</dbReference>
<dbReference type="GO" id="GO:0009089">
    <property type="term" value="P:lysine biosynthetic process via diaminopimelate"/>
    <property type="evidence" value="ECO:0007669"/>
    <property type="project" value="InterPro"/>
</dbReference>
<dbReference type="PANTHER" id="PTHR42832:SF3">
    <property type="entry name" value="L-GLUTAMINE--4-(METHYLSULFANYL)-2-OXOBUTANOATE AMINOTRANSFERASE"/>
    <property type="match status" value="1"/>
</dbReference>
<dbReference type="Gene3D" id="3.40.640.10">
    <property type="entry name" value="Type I PLP-dependent aspartate aminotransferase-like (Major domain)"/>
    <property type="match status" value="1"/>
</dbReference>
<dbReference type="InterPro" id="IPR019878">
    <property type="entry name" value="DapC_beta/gammaproteobac"/>
</dbReference>
<dbReference type="SUPFAM" id="SSF53383">
    <property type="entry name" value="PLP-dependent transferases"/>
    <property type="match status" value="1"/>
</dbReference>
<dbReference type="InterPro" id="IPR015422">
    <property type="entry name" value="PyrdxlP-dep_Trfase_small"/>
</dbReference>
<proteinExistence type="predicted"/>
<evidence type="ECO:0000259" key="4">
    <source>
        <dbReference type="Pfam" id="PF00155"/>
    </source>
</evidence>
<keyword evidence="2 5" id="KW-0032">Aminotransferase</keyword>
<feature type="domain" description="Aminotransferase class I/classII large" evidence="4">
    <location>
        <begin position="32"/>
        <end position="389"/>
    </location>
</feature>
<evidence type="ECO:0000313" key="5">
    <source>
        <dbReference type="EMBL" id="KAA0693128.1"/>
    </source>
</evidence>
<dbReference type="EC" id="2.6.1.17" evidence="5"/>
<gene>
    <name evidence="5" type="primary">dapC</name>
    <name evidence="5" type="ORF">DT594_14710</name>
</gene>
<keyword evidence="6" id="KW-1185">Reference proteome</keyword>
<dbReference type="CDD" id="cd00609">
    <property type="entry name" value="AAT_like"/>
    <property type="match status" value="1"/>
</dbReference>
<organism evidence="5 6">
    <name type="scientific">Halopseudomonas laoshanensis</name>
    <dbReference type="NCBI Taxonomy" id="2268758"/>
    <lineage>
        <taxon>Bacteria</taxon>
        <taxon>Pseudomonadati</taxon>
        <taxon>Pseudomonadota</taxon>
        <taxon>Gammaproteobacteria</taxon>
        <taxon>Pseudomonadales</taxon>
        <taxon>Pseudomonadaceae</taxon>
        <taxon>Halopseudomonas</taxon>
    </lineage>
</organism>
<keyword evidence="3 5" id="KW-0808">Transferase</keyword>
<dbReference type="Pfam" id="PF00155">
    <property type="entry name" value="Aminotran_1_2"/>
    <property type="match status" value="1"/>
</dbReference>
<dbReference type="EMBL" id="QOVF01000005">
    <property type="protein sequence ID" value="KAA0693128.1"/>
    <property type="molecule type" value="Genomic_DNA"/>
</dbReference>
<dbReference type="Proteomes" id="UP000463138">
    <property type="component" value="Unassembled WGS sequence"/>
</dbReference>
<dbReference type="InterPro" id="IPR050881">
    <property type="entry name" value="LL-DAP_aminotransferase"/>
</dbReference>
<dbReference type="AlphaFoldDB" id="A0A7V7GRP5"/>
<protein>
    <submittedName>
        <fullName evidence="5">Succinyldiaminopimelate transaminase</fullName>
        <ecNumber evidence="5">2.6.1.17</ecNumber>
    </submittedName>
</protein>
<dbReference type="GO" id="GO:0030170">
    <property type="term" value="F:pyridoxal phosphate binding"/>
    <property type="evidence" value="ECO:0007669"/>
    <property type="project" value="InterPro"/>
</dbReference>
<dbReference type="PANTHER" id="PTHR42832">
    <property type="entry name" value="AMINO ACID AMINOTRANSFERASE"/>
    <property type="match status" value="1"/>
</dbReference>
<name>A0A7V7GRP5_9GAMM</name>
<dbReference type="GO" id="GO:0009016">
    <property type="term" value="F:succinyldiaminopimelate transaminase activity"/>
    <property type="evidence" value="ECO:0007669"/>
    <property type="project" value="UniProtKB-EC"/>
</dbReference>
<reference evidence="5 6" key="1">
    <citation type="submission" date="2018-07" db="EMBL/GenBank/DDBJ databases">
        <title>Pseudomonas laoshanensis sp. nov., isolated from soil.</title>
        <authorList>
            <person name="Sun J."/>
            <person name="Yu L."/>
            <person name="Wang M."/>
            <person name="Zhang C."/>
        </authorList>
    </citation>
    <scope>NUCLEOTIDE SEQUENCE [LARGE SCALE GENOMIC DNA]</scope>
    <source>
        <strain evidence="5 6">Y22</strain>
    </source>
</reference>
<evidence type="ECO:0000256" key="1">
    <source>
        <dbReference type="ARBA" id="ARBA00001933"/>
    </source>
</evidence>
<comment type="caution">
    <text evidence="5">The sequence shown here is derived from an EMBL/GenBank/DDBJ whole genome shotgun (WGS) entry which is preliminary data.</text>
</comment>
<dbReference type="InterPro" id="IPR015424">
    <property type="entry name" value="PyrdxlP-dep_Trfase"/>
</dbReference>
<evidence type="ECO:0000256" key="3">
    <source>
        <dbReference type="ARBA" id="ARBA00022679"/>
    </source>
</evidence>
<dbReference type="OrthoDB" id="9813612at2"/>
<dbReference type="InterPro" id="IPR004839">
    <property type="entry name" value="Aminotransferase_I/II_large"/>
</dbReference>
<evidence type="ECO:0000313" key="6">
    <source>
        <dbReference type="Proteomes" id="UP000463138"/>
    </source>
</evidence>
<sequence>MNTDLQRLQPYPFEKLRALLKDVVPSPALRPISLSIGEPKHPSPPFVLETLTRHLDQAAVYPTTAGIPALREGIARWLEQRFQLGAGNVDAATQVIPVNGTREALFSFTQTMVRRDPNGLVVSPNPFYQIYEGAAFLAGVEPHYLPCDASNGFIPDFDDVPSSIWERCQVLFICTPGNPTGAVMPLDKLQQLIALADQYDFVIASDECYSEIYAPQGQAPVGLLEACAAMGRFDYARCVVFHSLSKRSNLPGLRSGFVAGDASLLQPFLTYRTYHGCAMPVQTQHASLAAWQDERHVEDNRAQYQAKFDAVLDILDGVMDVERPDAGFYLWPRTPLDDQTFTLRLLAEQNVAVVPGSFLSREVDGYNPGAGRVRMALVAPLEDCIEAAQRIRSFIGSL</sequence>
<comment type="cofactor">
    <cofactor evidence="1">
        <name>pyridoxal 5'-phosphate</name>
        <dbReference type="ChEBI" id="CHEBI:597326"/>
    </cofactor>
</comment>